<dbReference type="NCBIfam" id="TIGR00787">
    <property type="entry name" value="dctP"/>
    <property type="match status" value="1"/>
</dbReference>
<dbReference type="NCBIfam" id="NF037995">
    <property type="entry name" value="TRAP_S1"/>
    <property type="match status" value="1"/>
</dbReference>
<sequence>MFLVPLLLLAVITPAPAAQVTIKFSHVVATDTPKGQAALYFKRLVEQKSKGSIRVEVYPNASLYSDHEAIEALSLNVLQMAAPAFAKFTRFVPELQLFDLPFLFKNTRHLHRVLDGDVGRALLRSVSKRGLVGLGFWDNGFKQLTANRPLVYPTDAAGLKFRIMNSMVLARQFRALGAQPEVLPFAEVYGALQHKTIDGQENTLSNIYSKKFYAVQKDLSLTNHGYLGYLVVTNQLFWGQLTGRQKKIITSSLQEATAYIRGRAAELNRQSLKAIRFSGKTRIHDLTPEQRHAWQIRLRKIYPEFYDTIGRKLIEDTVAAEQ</sequence>
<dbReference type="Pfam" id="PF03480">
    <property type="entry name" value="DctP"/>
    <property type="match status" value="1"/>
</dbReference>
<protein>
    <submittedName>
        <fullName evidence="5">C4-dicarboxylate ABC transporter</fullName>
    </submittedName>
</protein>
<comment type="caution">
    <text evidence="5">The sequence shown here is derived from an EMBL/GenBank/DDBJ whole genome shotgun (WGS) entry which is preliminary data.</text>
</comment>
<dbReference type="GO" id="GO:0055085">
    <property type="term" value="P:transmembrane transport"/>
    <property type="evidence" value="ECO:0007669"/>
    <property type="project" value="InterPro"/>
</dbReference>
<dbReference type="OrthoDB" id="8690069at2"/>
<dbReference type="AlphaFoldDB" id="A0A2K2HEG5"/>
<organism evidence="5 6">
    <name type="scientific">Geothermobacter hydrogeniphilus</name>
    <dbReference type="NCBI Taxonomy" id="1969733"/>
    <lineage>
        <taxon>Bacteria</taxon>
        <taxon>Pseudomonadati</taxon>
        <taxon>Thermodesulfobacteriota</taxon>
        <taxon>Desulfuromonadia</taxon>
        <taxon>Desulfuromonadales</taxon>
        <taxon>Geothermobacteraceae</taxon>
        <taxon>Geothermobacter</taxon>
    </lineage>
</organism>
<accession>A0A2K2HEG5</accession>
<comment type="similarity">
    <text evidence="1">Belongs to the bacterial solute-binding protein 7 family.</text>
</comment>
<dbReference type="PIRSF" id="PIRSF006470">
    <property type="entry name" value="DctB"/>
    <property type="match status" value="1"/>
</dbReference>
<dbReference type="Proteomes" id="UP000236340">
    <property type="component" value="Unassembled WGS sequence"/>
</dbReference>
<dbReference type="EMBL" id="PPFX01000002">
    <property type="protein sequence ID" value="PNU21649.1"/>
    <property type="molecule type" value="Genomic_DNA"/>
</dbReference>
<keyword evidence="2" id="KW-0813">Transport</keyword>
<keyword evidence="3 4" id="KW-0732">Signal</keyword>
<evidence type="ECO:0000256" key="4">
    <source>
        <dbReference type="SAM" id="SignalP"/>
    </source>
</evidence>
<evidence type="ECO:0000313" key="6">
    <source>
        <dbReference type="Proteomes" id="UP000236340"/>
    </source>
</evidence>
<dbReference type="GO" id="GO:0030288">
    <property type="term" value="C:outer membrane-bounded periplasmic space"/>
    <property type="evidence" value="ECO:0007669"/>
    <property type="project" value="InterPro"/>
</dbReference>
<feature type="signal peptide" evidence="4">
    <location>
        <begin position="1"/>
        <end position="17"/>
    </location>
</feature>
<dbReference type="InterPro" id="IPR038404">
    <property type="entry name" value="TRAP_DctP_sf"/>
</dbReference>
<proteinExistence type="inferred from homology"/>
<evidence type="ECO:0000313" key="5">
    <source>
        <dbReference type="EMBL" id="PNU21649.1"/>
    </source>
</evidence>
<dbReference type="Gene3D" id="3.40.190.170">
    <property type="entry name" value="Bacterial extracellular solute-binding protein, family 7"/>
    <property type="match status" value="1"/>
</dbReference>
<evidence type="ECO:0000256" key="3">
    <source>
        <dbReference type="ARBA" id="ARBA00022729"/>
    </source>
</evidence>
<dbReference type="PANTHER" id="PTHR33376:SF7">
    <property type="entry name" value="C4-DICARBOXYLATE-BINDING PROTEIN DCTB"/>
    <property type="match status" value="1"/>
</dbReference>
<evidence type="ECO:0000256" key="1">
    <source>
        <dbReference type="ARBA" id="ARBA00009023"/>
    </source>
</evidence>
<reference evidence="5 6" key="1">
    <citation type="journal article" date="2018" name="Genome Announc.">
        <title>Genome Sequence of Geothermobacter sp. HR-1 Iron Reducer from the Loihi Seamount.</title>
        <authorList>
            <person name="Smith H."/>
            <person name="Abuyen K."/>
            <person name="Tremblay J."/>
            <person name="Savalia P."/>
            <person name="Perez-Rodriguez I."/>
            <person name="Emerson D."/>
            <person name="Tully B."/>
            <person name="Amend J."/>
        </authorList>
    </citation>
    <scope>NUCLEOTIDE SEQUENCE [LARGE SCALE GENOMIC DNA]</scope>
    <source>
        <strain evidence="5 6">HR-1</strain>
    </source>
</reference>
<dbReference type="CDD" id="cd13674">
    <property type="entry name" value="PBP2_TRAP_SBP_like_1"/>
    <property type="match status" value="1"/>
</dbReference>
<dbReference type="InterPro" id="IPR004682">
    <property type="entry name" value="TRAP_DctP"/>
</dbReference>
<evidence type="ECO:0000256" key="2">
    <source>
        <dbReference type="ARBA" id="ARBA00022448"/>
    </source>
</evidence>
<name>A0A2K2HEG5_9BACT</name>
<dbReference type="InterPro" id="IPR018389">
    <property type="entry name" value="DctP_fam"/>
</dbReference>
<feature type="chain" id="PRO_5014444081" evidence="4">
    <location>
        <begin position="18"/>
        <end position="322"/>
    </location>
</feature>
<dbReference type="PANTHER" id="PTHR33376">
    <property type="match status" value="1"/>
</dbReference>
<gene>
    <name evidence="5" type="ORF">C2E25_01435</name>
</gene>